<proteinExistence type="predicted"/>
<comment type="caution">
    <text evidence="4">The sequence shown here is derived from an EMBL/GenBank/DDBJ whole genome shotgun (WGS) entry which is preliminary data.</text>
</comment>
<name>A0A8H4GST4_9EURO</name>
<protein>
    <recommendedName>
        <fullName evidence="3">CCHC-type domain-containing protein</fullName>
    </recommendedName>
</protein>
<dbReference type="Proteomes" id="UP000653565">
    <property type="component" value="Unassembled WGS sequence"/>
</dbReference>
<accession>A0A8H4GST4</accession>
<keyword evidence="1" id="KW-0863">Zinc-finger</keyword>
<feature type="region of interest" description="Disordered" evidence="2">
    <location>
        <begin position="383"/>
        <end position="512"/>
    </location>
</feature>
<feature type="domain" description="CCHC-type" evidence="3">
    <location>
        <begin position="325"/>
        <end position="338"/>
    </location>
</feature>
<gene>
    <name evidence="4" type="ORF">CNMCM6805_002583</name>
</gene>
<reference evidence="4" key="1">
    <citation type="journal article" date="2020" name="bioRxiv">
        <title>Genomic and phenotypic heterogeneity of clinical isolates of the human pathogens Aspergillus fumigatus, Aspergillus lentulus and Aspergillus fumigatiaffinis.</title>
        <authorList>
            <person name="dos Santos R.A.C."/>
            <person name="Steenwyk J.L."/>
            <person name="Rivero-Menendez O."/>
            <person name="Mead M.E."/>
            <person name="Silva L.P."/>
            <person name="Bastos R.W."/>
            <person name="Alastruey-Izquierdo A."/>
            <person name="Goldman G.H."/>
            <person name="Rokas A."/>
        </authorList>
    </citation>
    <scope>NUCLEOTIDE SEQUENCE</scope>
    <source>
        <strain evidence="4">CNM-CM6805</strain>
    </source>
</reference>
<dbReference type="PROSITE" id="PS50158">
    <property type="entry name" value="ZF_CCHC"/>
    <property type="match status" value="1"/>
</dbReference>
<sequence>MVSGITWPVLGIQPLNHLEHATQIIAEATALLELNSTKRAKLPAQSLEAFLNSVITLAKKTREQPSAQEILGKLNSLQPIAEDITLIKNAVNNVLASPAPIQPNAATRIASWADVVRSGTPSYPSTPNSRASTTASVKDRETVVKLDANSAALLRKISPEDLRKRVNDALGSRINLLGKAPRVIAAKQLKSGDVVLHTATTAEADTLKSTEEEWVKTLGTTARVIKPTYGVIVHGVRTDKESIDTDNQDRAIEKIESENAVLHEGAKVTYVGWLTKEGRKKAASSLVVEFTTKYHANRVIREGLVLNAIHHDCVLYDRSCRLKQCYRCHEYGHIGPQCDAEERCGYCAGAHNTKECIARDADPKPAPKCVLCKGQHTAWSNACPRRRREQARIEQARKTRPIFHYESEESRPAASGSATGGGAERLLNPLERGSDRVNLTETPTPSLPTSQPHQYDLRRTIQPSTRAGEDEWQTAHRRRRTRSPQKSSQRDRSRSPRAGQGRSALSERPVNATLGIGNVHHQSVPGEKIQTLENFFQLTPSQQ</sequence>
<reference evidence="4" key="2">
    <citation type="submission" date="2020-04" db="EMBL/GenBank/DDBJ databases">
        <authorList>
            <person name="Santos R.A.C."/>
            <person name="Steenwyk J.L."/>
            <person name="Rivero-Menendez O."/>
            <person name="Mead M.E."/>
            <person name="Silva L.P."/>
            <person name="Bastos R.W."/>
            <person name="Alastruey-Izquierdo A."/>
            <person name="Goldman G.H."/>
            <person name="Rokas A."/>
        </authorList>
    </citation>
    <scope>NUCLEOTIDE SEQUENCE</scope>
    <source>
        <strain evidence="4">CNM-CM6805</strain>
    </source>
</reference>
<organism evidence="4 5">
    <name type="scientific">Aspergillus fumigatiaffinis</name>
    <dbReference type="NCBI Taxonomy" id="340414"/>
    <lineage>
        <taxon>Eukaryota</taxon>
        <taxon>Fungi</taxon>
        <taxon>Dikarya</taxon>
        <taxon>Ascomycota</taxon>
        <taxon>Pezizomycotina</taxon>
        <taxon>Eurotiomycetes</taxon>
        <taxon>Eurotiomycetidae</taxon>
        <taxon>Eurotiales</taxon>
        <taxon>Aspergillaceae</taxon>
        <taxon>Aspergillus</taxon>
        <taxon>Aspergillus subgen. Fumigati</taxon>
    </lineage>
</organism>
<evidence type="ECO:0000259" key="3">
    <source>
        <dbReference type="PROSITE" id="PS50158"/>
    </source>
</evidence>
<evidence type="ECO:0000256" key="1">
    <source>
        <dbReference type="PROSITE-ProRule" id="PRU00047"/>
    </source>
</evidence>
<dbReference type="EMBL" id="JAAAPX010000167">
    <property type="protein sequence ID" value="KAF4227802.1"/>
    <property type="molecule type" value="Genomic_DNA"/>
</dbReference>
<keyword evidence="1" id="KW-0862">Zinc</keyword>
<dbReference type="GO" id="GO:0003676">
    <property type="term" value="F:nucleic acid binding"/>
    <property type="evidence" value="ECO:0007669"/>
    <property type="project" value="InterPro"/>
</dbReference>
<keyword evidence="5" id="KW-1185">Reference proteome</keyword>
<dbReference type="AlphaFoldDB" id="A0A8H4GST4"/>
<dbReference type="GO" id="GO:0008270">
    <property type="term" value="F:zinc ion binding"/>
    <property type="evidence" value="ECO:0007669"/>
    <property type="project" value="UniProtKB-KW"/>
</dbReference>
<feature type="compositionally biased region" description="Basic and acidic residues" evidence="2">
    <location>
        <begin position="390"/>
        <end position="411"/>
    </location>
</feature>
<evidence type="ECO:0000256" key="2">
    <source>
        <dbReference type="SAM" id="MobiDB-lite"/>
    </source>
</evidence>
<dbReference type="InterPro" id="IPR001878">
    <property type="entry name" value="Znf_CCHC"/>
</dbReference>
<evidence type="ECO:0000313" key="4">
    <source>
        <dbReference type="EMBL" id="KAF4227802.1"/>
    </source>
</evidence>
<keyword evidence="1" id="KW-0479">Metal-binding</keyword>
<evidence type="ECO:0000313" key="5">
    <source>
        <dbReference type="Proteomes" id="UP000653565"/>
    </source>
</evidence>
<feature type="compositionally biased region" description="Low complexity" evidence="2">
    <location>
        <begin position="439"/>
        <end position="452"/>
    </location>
</feature>